<dbReference type="EMBL" id="RZGK01000011">
    <property type="protein sequence ID" value="KAF9695528.1"/>
    <property type="molecule type" value="Genomic_DNA"/>
</dbReference>
<sequence length="245" mass="27804">MYPVATHLIETVTGESYSDFVSENIWKPLDMLKTHHDVNSVDTSLGLVVESYRGHVVVGHDGSFAGFKALMRYLPGQDWGVVIFGNSDDAFYVSQILFHQLVDDVLKVPQEERTDWPTCWRKYQLEEETDEDSQDLVPPESPEPLPVPLEILSGTYFNAGYCALVLARNEGELKADCTDRGMPFNLTFSHLSGKGFVVEYEDVLDKSIRKLKAEFKIDEDGTIQGLGIPLCERMKDEMIWFSRRS</sequence>
<dbReference type="PANTHER" id="PTHR46825">
    <property type="entry name" value="D-ALANYL-D-ALANINE-CARBOXYPEPTIDASE/ENDOPEPTIDASE AMPH"/>
    <property type="match status" value="1"/>
</dbReference>
<dbReference type="InterPro" id="IPR012338">
    <property type="entry name" value="Beta-lactam/transpept-like"/>
</dbReference>
<proteinExistence type="predicted"/>
<dbReference type="InterPro" id="IPR050491">
    <property type="entry name" value="AmpC-like"/>
</dbReference>
<dbReference type="Gene3D" id="3.40.710.10">
    <property type="entry name" value="DD-peptidase/beta-lactamase superfamily"/>
    <property type="match status" value="1"/>
</dbReference>
<evidence type="ECO:0000259" key="1">
    <source>
        <dbReference type="Pfam" id="PF11954"/>
    </source>
</evidence>
<reference evidence="2" key="2">
    <citation type="submission" date="2020-09" db="EMBL/GenBank/DDBJ databases">
        <title>Reference genome assembly for Australian Ascochyta lentis isolate Al4.</title>
        <authorList>
            <person name="Lee R.C."/>
            <person name="Farfan-Caceres L.M."/>
            <person name="Debler J.W."/>
            <person name="Williams A.H."/>
            <person name="Henares B.M."/>
        </authorList>
    </citation>
    <scope>NUCLEOTIDE SEQUENCE</scope>
    <source>
        <strain evidence="2">Al4</strain>
    </source>
</reference>
<dbReference type="InterPro" id="IPR021860">
    <property type="entry name" value="Peptidase_S12_Pab87-rel_C"/>
</dbReference>
<evidence type="ECO:0000313" key="2">
    <source>
        <dbReference type="EMBL" id="KAF9695528.1"/>
    </source>
</evidence>
<accession>A0A8H7MHU5</accession>
<dbReference type="Pfam" id="PF11954">
    <property type="entry name" value="DUF3471"/>
    <property type="match status" value="1"/>
</dbReference>
<name>A0A8H7MHU5_9PLEO</name>
<dbReference type="OrthoDB" id="5946976at2759"/>
<comment type="caution">
    <text evidence="2">The sequence shown here is derived from an EMBL/GenBank/DDBJ whole genome shotgun (WGS) entry which is preliminary data.</text>
</comment>
<dbReference type="SUPFAM" id="SSF56601">
    <property type="entry name" value="beta-lactamase/transpeptidase-like"/>
    <property type="match status" value="1"/>
</dbReference>
<feature type="domain" description="Peptidase S12 Pab87-related C-terminal" evidence="1">
    <location>
        <begin position="142"/>
        <end position="243"/>
    </location>
</feature>
<dbReference type="AlphaFoldDB" id="A0A8H7MHU5"/>
<reference evidence="2" key="1">
    <citation type="submission" date="2018-12" db="EMBL/GenBank/DDBJ databases">
        <authorList>
            <person name="Syme R.A."/>
            <person name="Farfan-Caceres L."/>
            <person name="Lichtenzveig J."/>
        </authorList>
    </citation>
    <scope>NUCLEOTIDE SEQUENCE</scope>
    <source>
        <strain evidence="2">Al4</strain>
    </source>
</reference>
<evidence type="ECO:0000313" key="3">
    <source>
        <dbReference type="Proteomes" id="UP000651452"/>
    </source>
</evidence>
<dbReference type="Proteomes" id="UP000651452">
    <property type="component" value="Unassembled WGS sequence"/>
</dbReference>
<gene>
    <name evidence="2" type="ORF">EKO04_006455</name>
</gene>
<protein>
    <recommendedName>
        <fullName evidence="1">Peptidase S12 Pab87-related C-terminal domain-containing protein</fullName>
    </recommendedName>
</protein>
<organism evidence="2 3">
    <name type="scientific">Ascochyta lentis</name>
    <dbReference type="NCBI Taxonomy" id="205686"/>
    <lineage>
        <taxon>Eukaryota</taxon>
        <taxon>Fungi</taxon>
        <taxon>Dikarya</taxon>
        <taxon>Ascomycota</taxon>
        <taxon>Pezizomycotina</taxon>
        <taxon>Dothideomycetes</taxon>
        <taxon>Pleosporomycetidae</taxon>
        <taxon>Pleosporales</taxon>
        <taxon>Pleosporineae</taxon>
        <taxon>Didymellaceae</taxon>
        <taxon>Ascochyta</taxon>
    </lineage>
</organism>
<dbReference type="PANTHER" id="PTHR46825:SF9">
    <property type="entry name" value="BETA-LACTAMASE-RELATED DOMAIN-CONTAINING PROTEIN"/>
    <property type="match status" value="1"/>
</dbReference>
<keyword evidence="3" id="KW-1185">Reference proteome</keyword>